<dbReference type="SUPFAM" id="SSF52540">
    <property type="entry name" value="P-loop containing nucleoside triphosphate hydrolases"/>
    <property type="match status" value="1"/>
</dbReference>
<dbReference type="OrthoDB" id="52849at2157"/>
<name>A0A031LNW9_9CREN</name>
<evidence type="ECO:0000256" key="2">
    <source>
        <dbReference type="ARBA" id="ARBA00022490"/>
    </source>
</evidence>
<feature type="domain" description="AAA+ ATPase" evidence="11">
    <location>
        <begin position="95"/>
        <end position="241"/>
    </location>
</feature>
<evidence type="ECO:0000259" key="12">
    <source>
        <dbReference type="SMART" id="SM00962"/>
    </source>
</evidence>
<dbReference type="Pfam" id="PF02881">
    <property type="entry name" value="SRP54_N"/>
    <property type="match status" value="1"/>
</dbReference>
<dbReference type="PANTHER" id="PTHR11564">
    <property type="entry name" value="SIGNAL RECOGNITION PARTICLE 54K PROTEIN SRP54"/>
    <property type="match status" value="1"/>
</dbReference>
<dbReference type="GO" id="GO:0008312">
    <property type="term" value="F:7S RNA binding"/>
    <property type="evidence" value="ECO:0007669"/>
    <property type="project" value="UniProtKB-UniRule"/>
</dbReference>
<dbReference type="GO" id="GO:0006614">
    <property type="term" value="P:SRP-dependent cotranslational protein targeting to membrane"/>
    <property type="evidence" value="ECO:0007669"/>
    <property type="project" value="InterPro"/>
</dbReference>
<dbReference type="Pfam" id="PF00448">
    <property type="entry name" value="SRP54"/>
    <property type="match status" value="1"/>
</dbReference>
<dbReference type="InterPro" id="IPR004125">
    <property type="entry name" value="Signal_recog_particle_SRP54_M"/>
</dbReference>
<dbReference type="InterPro" id="IPR042101">
    <property type="entry name" value="SRP54_N_sf"/>
</dbReference>
<evidence type="ECO:0000313" key="14">
    <source>
        <dbReference type="EMBL" id="EZQ06777.1"/>
    </source>
</evidence>
<dbReference type="SMART" id="SM00962">
    <property type="entry name" value="SRP54"/>
    <property type="match status" value="1"/>
</dbReference>
<dbReference type="Gene3D" id="1.10.260.30">
    <property type="entry name" value="Signal recognition particle, SRP54 subunit, M-domain"/>
    <property type="match status" value="1"/>
</dbReference>
<dbReference type="STRING" id="1160895.CM19_05215"/>
<proteinExistence type="inferred from homology"/>
<sequence>MLDNLKDSVRKFLTGSSSYDKAVDDFIKDLQKSLISSDVKVQLVMTLTNKIKERLKNEKPPSTIERREWFIKVVYEELSNLFGGDVEPKVIPDKIPYIIMLVGVQGTGKTTTAGKLAYFYKKKGFNVGVVGADVYRPAALEQLKQIGDQIKVDVYGEPGSNDAVGISKRGLEKFLQEKKEIIIVDTAGRHGYGEEVKLLEEMKNIYDAIKPDEVTLVIDASIGQKAFDLASRFHQATKIGTIIITKMDGTAKGGGALSAVAATGAIIKFIGTGEKTDELEVFNPRRFVARILGMGDVETILEKFKEIENYENVQKKMEEVMSGKGKLTFRDLYDQINALRKMGPLSKVFQLLPGSGIFGQVSDDQLKIGEEKMRKWIAIMNSMTYQELDDPSLMDKSRMRRIAIGAGVEVEEVKEMVEHFNMMQKTLKMIRRRKKDVEKLFGKLSGQGV</sequence>
<feature type="binding site" evidence="10">
    <location>
        <begin position="103"/>
        <end position="110"/>
    </location>
    <ligand>
        <name>GTP</name>
        <dbReference type="ChEBI" id="CHEBI:37565"/>
    </ligand>
</feature>
<feature type="domain" description="Signal recognition particle SRP54 helical bundle" evidence="13">
    <location>
        <begin position="1"/>
        <end position="82"/>
    </location>
</feature>
<dbReference type="FunFam" id="3.40.50.300:FF:000022">
    <property type="entry name" value="Signal recognition particle 54 kDa subunit"/>
    <property type="match status" value="1"/>
</dbReference>
<dbReference type="InterPro" id="IPR003593">
    <property type="entry name" value="AAA+_ATPase"/>
</dbReference>
<feature type="domain" description="SRP54-type proteins GTP-binding" evidence="12">
    <location>
        <begin position="96"/>
        <end position="293"/>
    </location>
</feature>
<evidence type="ECO:0000313" key="15">
    <source>
        <dbReference type="Proteomes" id="UP000024332"/>
    </source>
</evidence>
<dbReference type="GO" id="GO:0003924">
    <property type="term" value="F:GTPase activity"/>
    <property type="evidence" value="ECO:0007669"/>
    <property type="project" value="UniProtKB-UniRule"/>
</dbReference>
<gene>
    <name evidence="10" type="primary">srp54</name>
    <name evidence="14" type="ORF">CM19_05215</name>
</gene>
<keyword evidence="7 10" id="KW-0733">Signal recognition particle</keyword>
<evidence type="ECO:0000256" key="5">
    <source>
        <dbReference type="ARBA" id="ARBA00022884"/>
    </source>
</evidence>
<evidence type="ECO:0000256" key="7">
    <source>
        <dbReference type="ARBA" id="ARBA00023135"/>
    </source>
</evidence>
<feature type="binding site" evidence="10">
    <location>
        <begin position="245"/>
        <end position="248"/>
    </location>
    <ligand>
        <name>GTP</name>
        <dbReference type="ChEBI" id="CHEBI:37565"/>
    </ligand>
</feature>
<evidence type="ECO:0000256" key="6">
    <source>
        <dbReference type="ARBA" id="ARBA00023134"/>
    </source>
</evidence>
<keyword evidence="4 10" id="KW-0378">Hydrolase</keyword>
<dbReference type="HAMAP" id="MF_00306">
    <property type="entry name" value="SRP54"/>
    <property type="match status" value="1"/>
</dbReference>
<keyword evidence="2 10" id="KW-0963">Cytoplasm</keyword>
<dbReference type="Gene3D" id="3.40.50.300">
    <property type="entry name" value="P-loop containing nucleotide triphosphate hydrolases"/>
    <property type="match status" value="1"/>
</dbReference>
<dbReference type="CDD" id="cd17875">
    <property type="entry name" value="SRP54_G"/>
    <property type="match status" value="1"/>
</dbReference>
<dbReference type="InterPro" id="IPR022941">
    <property type="entry name" value="SRP54"/>
</dbReference>
<dbReference type="EMBL" id="JFZT01000039">
    <property type="protein sequence ID" value="EZQ06777.1"/>
    <property type="molecule type" value="Genomic_DNA"/>
</dbReference>
<comment type="similarity">
    <text evidence="1 10">Belongs to the GTP-binding SRP family. SRP54 subfamily.</text>
</comment>
<dbReference type="GO" id="GO:0048500">
    <property type="term" value="C:signal recognition particle"/>
    <property type="evidence" value="ECO:0007669"/>
    <property type="project" value="UniProtKB-UniRule"/>
</dbReference>
<comment type="function">
    <text evidence="10">Involved in targeting and insertion of nascent membrane proteins into the cytoplasmic membrane. Binds to the hydrophobic signal sequence of the ribosome-nascent chain (RNC) as it emerges from the ribosomes. The SRP-RNC complex is then targeted to the cytoplasmic membrane where it interacts with the SRP receptor FtsY.</text>
</comment>
<organism evidence="14 15">
    <name type="scientific">Candidatus Acidianus copahuensis</name>
    <dbReference type="NCBI Taxonomy" id="1160895"/>
    <lineage>
        <taxon>Archaea</taxon>
        <taxon>Thermoproteota</taxon>
        <taxon>Thermoprotei</taxon>
        <taxon>Sulfolobales</taxon>
        <taxon>Sulfolobaceae</taxon>
        <taxon>Acidianus</taxon>
    </lineage>
</organism>
<comment type="subunit">
    <text evidence="9 10">Part of the signal recognition particle protein translocation system, which is composed of SRP and FtsY. Archaeal SRP consists of a 7S RNA molecule of 300 nucleotides and two protein subunits: SRP54 and SRP19.</text>
</comment>
<dbReference type="InterPro" id="IPR000897">
    <property type="entry name" value="SRP54_GTPase_dom"/>
</dbReference>
<keyword evidence="8 10" id="KW-0687">Ribonucleoprotein</keyword>
<dbReference type="SUPFAM" id="SSF47446">
    <property type="entry name" value="Signal peptide-binding domain"/>
    <property type="match status" value="1"/>
</dbReference>
<evidence type="ECO:0000259" key="13">
    <source>
        <dbReference type="SMART" id="SM00963"/>
    </source>
</evidence>
<dbReference type="Pfam" id="PF02978">
    <property type="entry name" value="SRP_SPB"/>
    <property type="match status" value="1"/>
</dbReference>
<dbReference type="InterPro" id="IPR013822">
    <property type="entry name" value="Signal_recog_particl_SRP54_hlx"/>
</dbReference>
<protein>
    <recommendedName>
        <fullName evidence="10">Signal recognition particle 54 kDa protein</fullName>
        <shortName evidence="10">SRP54</shortName>
        <ecNumber evidence="10">3.6.5.4</ecNumber>
    </recommendedName>
</protein>
<evidence type="ECO:0000256" key="9">
    <source>
        <dbReference type="ARBA" id="ARBA00064051"/>
    </source>
</evidence>
<dbReference type="RefSeq" id="WP_048099316.1">
    <property type="nucleotide sequence ID" value="NZ_JFZT01000039.1"/>
</dbReference>
<evidence type="ECO:0000256" key="1">
    <source>
        <dbReference type="ARBA" id="ARBA00005450"/>
    </source>
</evidence>
<evidence type="ECO:0000256" key="3">
    <source>
        <dbReference type="ARBA" id="ARBA00022741"/>
    </source>
</evidence>
<comment type="domain">
    <text evidence="10">Composed of three domains: the N-terminal N domain, which is responsible for interactions with the ribosome, the central G domain, which binds GTP, and the C-terminal M domain, which binds the RNA and the signal sequence of the RNC.</text>
</comment>
<comment type="caution">
    <text evidence="14">The sequence shown here is derived from an EMBL/GenBank/DDBJ whole genome shotgun (WGS) entry which is preliminary data.</text>
</comment>
<dbReference type="InterPro" id="IPR036225">
    <property type="entry name" value="SRP/SRP_N"/>
</dbReference>
<dbReference type="Proteomes" id="UP000024332">
    <property type="component" value="Unassembled WGS sequence"/>
</dbReference>
<dbReference type="SMART" id="SM00382">
    <property type="entry name" value="AAA"/>
    <property type="match status" value="1"/>
</dbReference>
<dbReference type="PANTHER" id="PTHR11564:SF5">
    <property type="entry name" value="SIGNAL RECOGNITION PARTICLE SUBUNIT SRP54"/>
    <property type="match status" value="1"/>
</dbReference>
<reference evidence="14 15" key="1">
    <citation type="submission" date="2014-03" db="EMBL/GenBank/DDBJ databases">
        <title>Draft genome sequence of the novel thermoacidophilic archaea Acidianus copahuensis ALE1 strain, isolated from Copahue volcanic area in Neuquen Argentina.</title>
        <authorList>
            <person name="Urbieta M.S."/>
            <person name="Rascovan N."/>
            <person name="Castro C."/>
            <person name="Revale S."/>
            <person name="Giaveno M.A."/>
            <person name="Vazquez M.P."/>
            <person name="Donati E.R."/>
        </authorList>
    </citation>
    <scope>NUCLEOTIDE SEQUENCE [LARGE SCALE GENOMIC DNA]</scope>
    <source>
        <strain evidence="14 15">ALE1</strain>
    </source>
</reference>
<evidence type="ECO:0000256" key="4">
    <source>
        <dbReference type="ARBA" id="ARBA00022801"/>
    </source>
</evidence>
<comment type="subcellular location">
    <subcellularLocation>
        <location evidence="10">Cytoplasm</location>
    </subcellularLocation>
    <text evidence="10">The SRP-RNC complex is targeted to the cytoplasmic membrane.</text>
</comment>
<dbReference type="InterPro" id="IPR027417">
    <property type="entry name" value="P-loop_NTPase"/>
</dbReference>
<feature type="binding site" evidence="10">
    <location>
        <begin position="185"/>
        <end position="189"/>
    </location>
    <ligand>
        <name>GTP</name>
        <dbReference type="ChEBI" id="CHEBI:37565"/>
    </ligand>
</feature>
<evidence type="ECO:0000256" key="10">
    <source>
        <dbReference type="HAMAP-Rule" id="MF_00306"/>
    </source>
</evidence>
<keyword evidence="5 10" id="KW-0694">RNA-binding</keyword>
<dbReference type="SUPFAM" id="SSF47364">
    <property type="entry name" value="Domain of the SRP/SRP receptor G-proteins"/>
    <property type="match status" value="1"/>
</dbReference>
<dbReference type="EC" id="3.6.5.4" evidence="10"/>
<keyword evidence="6 10" id="KW-0342">GTP-binding</keyword>
<keyword evidence="3 10" id="KW-0547">Nucleotide-binding</keyword>
<dbReference type="GO" id="GO:0005525">
    <property type="term" value="F:GTP binding"/>
    <property type="evidence" value="ECO:0007669"/>
    <property type="project" value="UniProtKB-UniRule"/>
</dbReference>
<comment type="catalytic activity">
    <reaction evidence="10">
        <text>GTP + H2O = GDP + phosphate + H(+)</text>
        <dbReference type="Rhea" id="RHEA:19669"/>
        <dbReference type="ChEBI" id="CHEBI:15377"/>
        <dbReference type="ChEBI" id="CHEBI:15378"/>
        <dbReference type="ChEBI" id="CHEBI:37565"/>
        <dbReference type="ChEBI" id="CHEBI:43474"/>
        <dbReference type="ChEBI" id="CHEBI:58189"/>
        <dbReference type="EC" id="3.6.5.4"/>
    </reaction>
</comment>
<evidence type="ECO:0000256" key="8">
    <source>
        <dbReference type="ARBA" id="ARBA00023274"/>
    </source>
</evidence>
<evidence type="ECO:0000259" key="11">
    <source>
        <dbReference type="SMART" id="SM00382"/>
    </source>
</evidence>
<keyword evidence="15" id="KW-1185">Reference proteome</keyword>
<accession>A0A031LNW9</accession>
<dbReference type="InterPro" id="IPR036891">
    <property type="entry name" value="Signal_recog_part_SRP54_M_sf"/>
</dbReference>
<dbReference type="SMART" id="SM00963">
    <property type="entry name" value="SRP54_N"/>
    <property type="match status" value="1"/>
</dbReference>
<dbReference type="Gene3D" id="1.20.120.140">
    <property type="entry name" value="Signal recognition particle SRP54, nucleotide-binding domain"/>
    <property type="match status" value="1"/>
</dbReference>
<dbReference type="AlphaFoldDB" id="A0A031LNW9"/>